<keyword evidence="2" id="KW-1185">Reference proteome</keyword>
<dbReference type="EMBL" id="KU574722">
    <property type="protein sequence ID" value="AMM43976.1"/>
    <property type="molecule type" value="Genomic_DNA"/>
</dbReference>
<evidence type="ECO:0000313" key="1">
    <source>
        <dbReference type="EMBL" id="AMM43976.1"/>
    </source>
</evidence>
<protein>
    <submittedName>
        <fullName evidence="1">Uncharacterized protein</fullName>
    </submittedName>
</protein>
<dbReference type="Proteomes" id="UP000223891">
    <property type="component" value="Segment"/>
</dbReference>
<proteinExistence type="predicted"/>
<organism evidence="1 2">
    <name type="scientific">Pectobacterium phage vB_PcaM_CBB</name>
    <dbReference type="NCBI Taxonomy" id="2772511"/>
    <lineage>
        <taxon>Viruses</taxon>
        <taxon>Duplodnaviria</taxon>
        <taxon>Heunggongvirae</taxon>
        <taxon>Uroviricota</taxon>
        <taxon>Caudoviricetes</taxon>
        <taxon>Mimasvirus</taxon>
        <taxon>Mimasvirus CBB</taxon>
    </lineage>
</organism>
<gene>
    <name evidence="1" type="ORF">CBB_413</name>
</gene>
<evidence type="ECO:0000313" key="2">
    <source>
        <dbReference type="Proteomes" id="UP000223891"/>
    </source>
</evidence>
<sequence length="67" mass="7676">MSFGTLTLEGWSAQGFTELFENAKKVLDTIPAIRVQFHFNGYMIVVNDNTAQSAWEKYLNKEFEKIG</sequence>
<accession>A0A1L2CVF3</accession>
<name>A0A1L2CVF3_9CAUD</name>
<reference evidence="2" key="1">
    <citation type="submission" date="2016-01" db="EMBL/GenBank/DDBJ databases">
        <title>Isolation and Characterization of Enterobacteria phage CBB.</title>
        <authorList>
            <person name="Buttimer C.T.H."/>
            <person name="Hendrix H."/>
            <person name="Alexandre H."/>
            <person name="O'Mahony J."/>
            <person name="Lavigne R."/>
            <person name="Coffey A."/>
        </authorList>
    </citation>
    <scope>NUCLEOTIDE SEQUENCE [LARGE SCALE GENOMIC DNA]</scope>
</reference>